<accession>A0A1W1YAS5</accession>
<gene>
    <name evidence="7" type="primary">ppa</name>
    <name evidence="8" type="ORF">SAMN05660703_0232</name>
</gene>
<keyword evidence="5 7" id="KW-0460">Magnesium</keyword>
<evidence type="ECO:0000256" key="2">
    <source>
        <dbReference type="ARBA" id="ARBA00022490"/>
    </source>
</evidence>
<dbReference type="STRING" id="504486.SAMN05660703_0232"/>
<dbReference type="EMBL" id="FWXO01000001">
    <property type="protein sequence ID" value="SMC33266.1"/>
    <property type="molecule type" value="Genomic_DNA"/>
</dbReference>
<comment type="subunit">
    <text evidence="7">Homohexamer.</text>
</comment>
<evidence type="ECO:0000256" key="6">
    <source>
        <dbReference type="ARBA" id="ARBA00047820"/>
    </source>
</evidence>
<feature type="binding site" evidence="7">
    <location>
        <position position="104"/>
    </location>
    <ligand>
        <name>substrate</name>
    </ligand>
</feature>
<keyword evidence="9" id="KW-1185">Reference proteome</keyword>
<comment type="similarity">
    <text evidence="7">Belongs to the PPase family.</text>
</comment>
<dbReference type="GO" id="GO:0000287">
    <property type="term" value="F:magnesium ion binding"/>
    <property type="evidence" value="ECO:0007669"/>
    <property type="project" value="UniProtKB-UniRule"/>
</dbReference>
<dbReference type="PANTHER" id="PTHR10286">
    <property type="entry name" value="INORGANIC PYROPHOSPHATASE"/>
    <property type="match status" value="1"/>
</dbReference>
<feature type="binding site" evidence="7">
    <location>
        <position position="151"/>
    </location>
    <ligand>
        <name>Mg(2+)</name>
        <dbReference type="ChEBI" id="CHEBI:18420"/>
        <label>1</label>
    </ligand>
</feature>
<dbReference type="AlphaFoldDB" id="A0A1W1YAS5"/>
<comment type="subcellular location">
    <subcellularLocation>
        <location evidence="7">Cytoplasm</location>
    </subcellularLocation>
</comment>
<dbReference type="GO" id="GO:0005737">
    <property type="term" value="C:cytoplasm"/>
    <property type="evidence" value="ECO:0007669"/>
    <property type="project" value="UniProtKB-SubCell"/>
</dbReference>
<comment type="function">
    <text evidence="7">Catalyzes the hydrolysis of inorganic pyrophosphate (PPi) forming two phosphate ions.</text>
</comment>
<sequence>MVLVFKINKNFIDNFTQWFSLNKSRKYNANPKIFTVLTRVKINYSSIFAHKLQYIIMSKKQTITFDVLIEIPKGSRNKYEYDFTLHKIRFDRMLFSSMMYPGDYGFIPETLALDKDPLDVLVMGTEPTYPMVVMEVKPIGVFHMTDEKGPDEKIICVPVSDPIWSNNNDISDLNPHRLKEIEHFFQVYKDLEKKKVDVGGWGDAAEAVKIYHECVKRYDESDHKKKRTFTI</sequence>
<evidence type="ECO:0000313" key="9">
    <source>
        <dbReference type="Proteomes" id="UP000192360"/>
    </source>
</evidence>
<evidence type="ECO:0000256" key="5">
    <source>
        <dbReference type="ARBA" id="ARBA00022842"/>
    </source>
</evidence>
<evidence type="ECO:0000256" key="4">
    <source>
        <dbReference type="ARBA" id="ARBA00022801"/>
    </source>
</evidence>
<dbReference type="FunFam" id="3.90.80.10:FF:000003">
    <property type="entry name" value="Inorganic pyrophosphatase"/>
    <property type="match status" value="1"/>
</dbReference>
<dbReference type="InterPro" id="IPR036649">
    <property type="entry name" value="Pyrophosphatase_sf"/>
</dbReference>
<feature type="binding site" evidence="7">
    <location>
        <position position="114"/>
    </location>
    <ligand>
        <name>Mg(2+)</name>
        <dbReference type="ChEBI" id="CHEBI:18420"/>
        <label>1</label>
    </ligand>
</feature>
<feature type="binding site" evidence="7">
    <location>
        <position position="78"/>
    </location>
    <ligand>
        <name>substrate</name>
    </ligand>
</feature>
<comment type="cofactor">
    <cofactor evidence="1 7">
        <name>Mg(2+)</name>
        <dbReference type="ChEBI" id="CHEBI:18420"/>
    </cofactor>
</comment>
<feature type="binding site" evidence="7">
    <location>
        <position position="188"/>
    </location>
    <ligand>
        <name>substrate</name>
    </ligand>
</feature>
<feature type="binding site" evidence="7">
    <location>
        <position position="119"/>
    </location>
    <ligand>
        <name>Mg(2+)</name>
        <dbReference type="ChEBI" id="CHEBI:18420"/>
        <label>1</label>
    </ligand>
</feature>
<dbReference type="HAMAP" id="MF_00209">
    <property type="entry name" value="Inorganic_PPase"/>
    <property type="match status" value="1"/>
</dbReference>
<evidence type="ECO:0000313" key="8">
    <source>
        <dbReference type="EMBL" id="SMC33266.1"/>
    </source>
</evidence>
<name>A0A1W1YAS5_9FLAO</name>
<dbReference type="Proteomes" id="UP000192360">
    <property type="component" value="Unassembled WGS sequence"/>
</dbReference>
<feature type="binding site" evidence="7">
    <location>
        <position position="92"/>
    </location>
    <ligand>
        <name>substrate</name>
    </ligand>
</feature>
<organism evidence="8 9">
    <name type="scientific">Cellulophaga tyrosinoxydans</name>
    <dbReference type="NCBI Taxonomy" id="504486"/>
    <lineage>
        <taxon>Bacteria</taxon>
        <taxon>Pseudomonadati</taxon>
        <taxon>Bacteroidota</taxon>
        <taxon>Flavobacteriia</taxon>
        <taxon>Flavobacteriales</taxon>
        <taxon>Flavobacteriaceae</taxon>
        <taxon>Cellulophaga</taxon>
    </lineage>
</organism>
<evidence type="ECO:0000256" key="3">
    <source>
        <dbReference type="ARBA" id="ARBA00022723"/>
    </source>
</evidence>
<keyword evidence="3 7" id="KW-0479">Metal-binding</keyword>
<dbReference type="SUPFAM" id="SSF50324">
    <property type="entry name" value="Inorganic pyrophosphatase"/>
    <property type="match status" value="1"/>
</dbReference>
<proteinExistence type="inferred from homology"/>
<evidence type="ECO:0000256" key="7">
    <source>
        <dbReference type="HAMAP-Rule" id="MF_00209"/>
    </source>
</evidence>
<keyword evidence="4 7" id="KW-0378">Hydrolase</keyword>
<comment type="catalytic activity">
    <reaction evidence="6 7">
        <text>diphosphate + H2O = 2 phosphate + H(+)</text>
        <dbReference type="Rhea" id="RHEA:24576"/>
        <dbReference type="ChEBI" id="CHEBI:15377"/>
        <dbReference type="ChEBI" id="CHEBI:15378"/>
        <dbReference type="ChEBI" id="CHEBI:33019"/>
        <dbReference type="ChEBI" id="CHEBI:43474"/>
        <dbReference type="EC" id="3.6.1.1"/>
    </reaction>
</comment>
<feature type="binding site" evidence="7">
    <location>
        <position position="119"/>
    </location>
    <ligand>
        <name>Mg(2+)</name>
        <dbReference type="ChEBI" id="CHEBI:18420"/>
        <label>2</label>
    </ligand>
</feature>
<dbReference type="InterPro" id="IPR008162">
    <property type="entry name" value="Pyrophosphatase"/>
</dbReference>
<dbReference type="Gene3D" id="3.90.80.10">
    <property type="entry name" value="Inorganic pyrophosphatase"/>
    <property type="match status" value="1"/>
</dbReference>
<keyword evidence="2 7" id="KW-0963">Cytoplasm</keyword>
<dbReference type="GO" id="GO:0006796">
    <property type="term" value="P:phosphate-containing compound metabolic process"/>
    <property type="evidence" value="ECO:0007669"/>
    <property type="project" value="InterPro"/>
</dbReference>
<dbReference type="EC" id="3.6.1.1" evidence="7"/>
<protein>
    <recommendedName>
        <fullName evidence="7">Inorganic pyrophosphatase</fullName>
        <ecNumber evidence="7">3.6.1.1</ecNumber>
    </recommendedName>
    <alternativeName>
        <fullName evidence="7">Pyrophosphate phospho-hydrolase</fullName>
        <shortName evidence="7">PPase</shortName>
    </alternativeName>
</protein>
<dbReference type="Pfam" id="PF00719">
    <property type="entry name" value="Pyrophosphatase"/>
    <property type="match status" value="1"/>
</dbReference>
<evidence type="ECO:0000256" key="1">
    <source>
        <dbReference type="ARBA" id="ARBA00001946"/>
    </source>
</evidence>
<dbReference type="CDD" id="cd00412">
    <property type="entry name" value="pyrophosphatase"/>
    <property type="match status" value="1"/>
</dbReference>
<dbReference type="GO" id="GO:0004427">
    <property type="term" value="F:inorganic diphosphate phosphatase activity"/>
    <property type="evidence" value="ECO:0007669"/>
    <property type="project" value="UniProtKB-UniRule"/>
</dbReference>
<reference evidence="8 9" key="1">
    <citation type="submission" date="2017-04" db="EMBL/GenBank/DDBJ databases">
        <authorList>
            <person name="Afonso C.L."/>
            <person name="Miller P.J."/>
            <person name="Scott M.A."/>
            <person name="Spackman E."/>
            <person name="Goraichik I."/>
            <person name="Dimitrov K.M."/>
            <person name="Suarez D.L."/>
            <person name="Swayne D.E."/>
        </authorList>
    </citation>
    <scope>NUCLEOTIDE SEQUENCE [LARGE SCALE GENOMIC DNA]</scope>
    <source>
        <strain evidence="8 9">DSM 21164</strain>
    </source>
</reference>